<dbReference type="Proteomes" id="UP001219525">
    <property type="component" value="Unassembled WGS sequence"/>
</dbReference>
<proteinExistence type="predicted"/>
<keyword evidence="3" id="KW-1185">Reference proteome</keyword>
<reference evidence="2" key="1">
    <citation type="submission" date="2023-03" db="EMBL/GenBank/DDBJ databases">
        <title>Massive genome expansion in bonnet fungi (Mycena s.s.) driven by repeated elements and novel gene families across ecological guilds.</title>
        <authorList>
            <consortium name="Lawrence Berkeley National Laboratory"/>
            <person name="Harder C.B."/>
            <person name="Miyauchi S."/>
            <person name="Viragh M."/>
            <person name="Kuo A."/>
            <person name="Thoen E."/>
            <person name="Andreopoulos B."/>
            <person name="Lu D."/>
            <person name="Skrede I."/>
            <person name="Drula E."/>
            <person name="Henrissat B."/>
            <person name="Morin E."/>
            <person name="Kohler A."/>
            <person name="Barry K."/>
            <person name="LaButti K."/>
            <person name="Morin E."/>
            <person name="Salamov A."/>
            <person name="Lipzen A."/>
            <person name="Mereny Z."/>
            <person name="Hegedus B."/>
            <person name="Baldrian P."/>
            <person name="Stursova M."/>
            <person name="Weitz H."/>
            <person name="Taylor A."/>
            <person name="Grigoriev I.V."/>
            <person name="Nagy L.G."/>
            <person name="Martin F."/>
            <person name="Kauserud H."/>
        </authorList>
    </citation>
    <scope>NUCLEOTIDE SEQUENCE</scope>
    <source>
        <strain evidence="2">9144</strain>
    </source>
</reference>
<sequence length="223" mass="24192">MSSNESSPQSFNGDVKLPSANLKDTQDVGHPLPVSQKLPSVKDTQDVGHPLPVSHQQKQKREASARDARRTKAKCRACRREIASTHVYEVCDCSPAVHTTVHPACADPHQRGHRSQPCREHARAPRSAARHGRTPHCLSAAAGATTLVLAAAAFDLPCAGLGSGSRSWRCFAERQVRRTARTQVEQVAIWTGRECTVHSVIRNTIGKVPWAIPYGGYSIGPTT</sequence>
<comment type="caution">
    <text evidence="2">The sequence shown here is derived from an EMBL/GenBank/DDBJ whole genome shotgun (WGS) entry which is preliminary data.</text>
</comment>
<organism evidence="2 3">
    <name type="scientific">Mycena pura</name>
    <dbReference type="NCBI Taxonomy" id="153505"/>
    <lineage>
        <taxon>Eukaryota</taxon>
        <taxon>Fungi</taxon>
        <taxon>Dikarya</taxon>
        <taxon>Basidiomycota</taxon>
        <taxon>Agaricomycotina</taxon>
        <taxon>Agaricomycetes</taxon>
        <taxon>Agaricomycetidae</taxon>
        <taxon>Agaricales</taxon>
        <taxon>Marasmiineae</taxon>
        <taxon>Mycenaceae</taxon>
        <taxon>Mycena</taxon>
    </lineage>
</organism>
<dbReference type="EMBL" id="JARJCW010000025">
    <property type="protein sequence ID" value="KAJ7211683.1"/>
    <property type="molecule type" value="Genomic_DNA"/>
</dbReference>
<evidence type="ECO:0000256" key="1">
    <source>
        <dbReference type="SAM" id="MobiDB-lite"/>
    </source>
</evidence>
<feature type="compositionally biased region" description="Polar residues" evidence="1">
    <location>
        <begin position="1"/>
        <end position="12"/>
    </location>
</feature>
<feature type="region of interest" description="Disordered" evidence="1">
    <location>
        <begin position="1"/>
        <end position="71"/>
    </location>
</feature>
<accession>A0AAD6VFR1</accession>
<evidence type="ECO:0000313" key="3">
    <source>
        <dbReference type="Proteomes" id="UP001219525"/>
    </source>
</evidence>
<name>A0AAD6VFR1_9AGAR</name>
<dbReference type="AlphaFoldDB" id="A0AAD6VFR1"/>
<feature type="compositionally biased region" description="Basic and acidic residues" evidence="1">
    <location>
        <begin position="59"/>
        <end position="70"/>
    </location>
</feature>
<gene>
    <name evidence="2" type="ORF">GGX14DRAFT_564913</name>
</gene>
<protein>
    <submittedName>
        <fullName evidence="2">Uncharacterized protein</fullName>
    </submittedName>
</protein>
<evidence type="ECO:0000313" key="2">
    <source>
        <dbReference type="EMBL" id="KAJ7211683.1"/>
    </source>
</evidence>